<comment type="similarity">
    <text evidence="1">Belongs to the LDH/MDH superfamily. MDH type 1 family.</text>
</comment>
<proteinExistence type="inferred from homology"/>
<dbReference type="InterPro" id="IPR001236">
    <property type="entry name" value="Lactate/malate_DH_N"/>
</dbReference>
<dbReference type="InterPro" id="IPR001252">
    <property type="entry name" value="Malate_DH_AS"/>
</dbReference>
<dbReference type="WBParaSite" id="GPUH_0000455701-mRNA-1">
    <property type="protein sequence ID" value="GPUH_0000455701-mRNA-1"/>
    <property type="gene ID" value="GPUH_0000455701"/>
</dbReference>
<reference evidence="12" key="1">
    <citation type="submission" date="2016-06" db="UniProtKB">
        <authorList>
            <consortium name="WormBaseParasite"/>
        </authorList>
    </citation>
    <scope>IDENTIFICATION</scope>
</reference>
<dbReference type="InterPro" id="IPR015955">
    <property type="entry name" value="Lactate_DH/Glyco_Ohase_4_C"/>
</dbReference>
<keyword evidence="5 7" id="KW-0520">NAD</keyword>
<dbReference type="PROSITE" id="PS00068">
    <property type="entry name" value="MDH"/>
    <property type="match status" value="1"/>
</dbReference>
<dbReference type="InterPro" id="IPR036291">
    <property type="entry name" value="NAD(P)-bd_dom_sf"/>
</dbReference>
<dbReference type="OrthoDB" id="755699at2759"/>
<evidence type="ECO:0000256" key="2">
    <source>
        <dbReference type="ARBA" id="ARBA00011738"/>
    </source>
</evidence>
<dbReference type="Gene3D" id="3.90.110.10">
    <property type="entry name" value="Lactate dehydrogenase/glycoside hydrolase, family 4, C-terminal"/>
    <property type="match status" value="1"/>
</dbReference>
<dbReference type="PANTHER" id="PTHR11540:SF16">
    <property type="entry name" value="MALATE DEHYDROGENASE, MITOCHONDRIAL"/>
    <property type="match status" value="1"/>
</dbReference>
<comment type="catalytic activity">
    <reaction evidence="7">
        <text>(S)-malate + NAD(+) = oxaloacetate + NADH + H(+)</text>
        <dbReference type="Rhea" id="RHEA:21432"/>
        <dbReference type="ChEBI" id="CHEBI:15378"/>
        <dbReference type="ChEBI" id="CHEBI:15589"/>
        <dbReference type="ChEBI" id="CHEBI:16452"/>
        <dbReference type="ChEBI" id="CHEBI:57540"/>
        <dbReference type="ChEBI" id="CHEBI:57945"/>
        <dbReference type="EC" id="1.1.1.37"/>
    </reaction>
</comment>
<evidence type="ECO:0000313" key="10">
    <source>
        <dbReference type="EMBL" id="VDK45775.1"/>
    </source>
</evidence>
<dbReference type="PANTHER" id="PTHR11540">
    <property type="entry name" value="MALATE AND LACTATE DEHYDROGENASE"/>
    <property type="match status" value="1"/>
</dbReference>
<evidence type="ECO:0000259" key="8">
    <source>
        <dbReference type="Pfam" id="PF00056"/>
    </source>
</evidence>
<dbReference type="GO" id="GO:0006108">
    <property type="term" value="P:malate metabolic process"/>
    <property type="evidence" value="ECO:0007669"/>
    <property type="project" value="InterPro"/>
</dbReference>
<evidence type="ECO:0000256" key="6">
    <source>
        <dbReference type="RuleBase" id="RU003369"/>
    </source>
</evidence>
<evidence type="ECO:0000256" key="4">
    <source>
        <dbReference type="ARBA" id="ARBA00023002"/>
    </source>
</evidence>
<dbReference type="GO" id="GO:0006099">
    <property type="term" value="P:tricarboxylic acid cycle"/>
    <property type="evidence" value="ECO:0007669"/>
    <property type="project" value="UniProtKB-KW"/>
</dbReference>
<dbReference type="InterPro" id="IPR022383">
    <property type="entry name" value="Lactate/malate_DH_C"/>
</dbReference>
<dbReference type="AlphaFoldDB" id="A0A183D759"/>
<accession>A0A183D759</accession>
<keyword evidence="3 7" id="KW-0816">Tricarboxylic acid cycle</keyword>
<protein>
    <recommendedName>
        <fullName evidence="7">Malate dehydrogenase</fullName>
        <ecNumber evidence="7">1.1.1.37</ecNumber>
    </recommendedName>
</protein>
<feature type="domain" description="Lactate/malate dehydrogenase N-terminal" evidence="8">
    <location>
        <begin position="1"/>
        <end position="61"/>
    </location>
</feature>
<evidence type="ECO:0000259" key="9">
    <source>
        <dbReference type="Pfam" id="PF02866"/>
    </source>
</evidence>
<gene>
    <name evidence="10" type="ORF">GPUH_LOCUS4551</name>
</gene>
<dbReference type="Pfam" id="PF00056">
    <property type="entry name" value="Ldh_1_N"/>
    <property type="match status" value="1"/>
</dbReference>
<keyword evidence="4 6" id="KW-0560">Oxidoreductase</keyword>
<evidence type="ECO:0000313" key="12">
    <source>
        <dbReference type="WBParaSite" id="GPUH_0000455701-mRNA-1"/>
    </source>
</evidence>
<dbReference type="Pfam" id="PF02866">
    <property type="entry name" value="Ldh_1_C"/>
    <property type="match status" value="1"/>
</dbReference>
<evidence type="ECO:0000313" key="11">
    <source>
        <dbReference type="Proteomes" id="UP000271098"/>
    </source>
</evidence>
<dbReference type="EC" id="1.1.1.37" evidence="7"/>
<evidence type="ECO:0000256" key="3">
    <source>
        <dbReference type="ARBA" id="ARBA00022532"/>
    </source>
</evidence>
<keyword evidence="11" id="KW-1185">Reference proteome</keyword>
<dbReference type="Gene3D" id="3.40.50.720">
    <property type="entry name" value="NAD(P)-binding Rossmann-like Domain"/>
    <property type="match status" value="1"/>
</dbReference>
<organism evidence="12">
    <name type="scientific">Gongylonema pulchrum</name>
    <dbReference type="NCBI Taxonomy" id="637853"/>
    <lineage>
        <taxon>Eukaryota</taxon>
        <taxon>Metazoa</taxon>
        <taxon>Ecdysozoa</taxon>
        <taxon>Nematoda</taxon>
        <taxon>Chromadorea</taxon>
        <taxon>Rhabditida</taxon>
        <taxon>Spirurina</taxon>
        <taxon>Spiruromorpha</taxon>
        <taxon>Spiruroidea</taxon>
        <taxon>Gongylonematidae</taxon>
        <taxon>Gongylonema</taxon>
    </lineage>
</organism>
<dbReference type="Proteomes" id="UP000271098">
    <property type="component" value="Unassembled WGS sequence"/>
</dbReference>
<sequence>MTRDDLFNTNASIVRDLCEAAAQCCPKAQVAIITNPVNSTVPIASEIFKKQNVYDPRRIYGITTLDIVRSATFVAELKGLDVGKTKVPVIGGHSGVTIIPVLSQVQPSCEFSDDEVKTLTERIQNAGTEVVKAKAGGVSCFTADNFLNQT</sequence>
<reference evidence="10 11" key="2">
    <citation type="submission" date="2018-11" db="EMBL/GenBank/DDBJ databases">
        <authorList>
            <consortium name="Pathogen Informatics"/>
        </authorList>
    </citation>
    <scope>NUCLEOTIDE SEQUENCE [LARGE SCALE GENOMIC DNA]</scope>
</reference>
<dbReference type="SUPFAM" id="SSF51735">
    <property type="entry name" value="NAD(P)-binding Rossmann-fold domains"/>
    <property type="match status" value="1"/>
</dbReference>
<evidence type="ECO:0000256" key="5">
    <source>
        <dbReference type="ARBA" id="ARBA00023027"/>
    </source>
</evidence>
<name>A0A183D759_9BILA</name>
<comment type="subunit">
    <text evidence="2">Homodimer.</text>
</comment>
<dbReference type="GO" id="GO:0005739">
    <property type="term" value="C:mitochondrion"/>
    <property type="evidence" value="ECO:0007669"/>
    <property type="project" value="TreeGrafter"/>
</dbReference>
<dbReference type="GO" id="GO:0030060">
    <property type="term" value="F:L-malate dehydrogenase (NAD+) activity"/>
    <property type="evidence" value="ECO:0007669"/>
    <property type="project" value="UniProtKB-EC"/>
</dbReference>
<dbReference type="EMBL" id="UYRT01008704">
    <property type="protein sequence ID" value="VDK45775.1"/>
    <property type="molecule type" value="Genomic_DNA"/>
</dbReference>
<feature type="domain" description="Lactate/malate dehydrogenase C-terminal" evidence="9">
    <location>
        <begin position="63"/>
        <end position="137"/>
    </location>
</feature>
<evidence type="ECO:0000256" key="1">
    <source>
        <dbReference type="ARBA" id="ARBA00008824"/>
    </source>
</evidence>
<evidence type="ECO:0000256" key="7">
    <source>
        <dbReference type="RuleBase" id="RU003405"/>
    </source>
</evidence>
<dbReference type="SUPFAM" id="SSF56327">
    <property type="entry name" value="LDH C-terminal domain-like"/>
    <property type="match status" value="1"/>
</dbReference>